<dbReference type="EMBL" id="WKFB01000239">
    <property type="protein sequence ID" value="KAF6730299.1"/>
    <property type="molecule type" value="Genomic_DNA"/>
</dbReference>
<reference evidence="2" key="1">
    <citation type="journal article" name="BMC Genomics">
        <title>Long-read sequencing and de novo genome assembly of marine medaka (Oryzias melastigma).</title>
        <authorList>
            <person name="Liang P."/>
            <person name="Saqib H.S.A."/>
            <person name="Ni X."/>
            <person name="Shen Y."/>
        </authorList>
    </citation>
    <scope>NUCLEOTIDE SEQUENCE</scope>
    <source>
        <strain evidence="2">Bigg-433</strain>
    </source>
</reference>
<protein>
    <submittedName>
        <fullName evidence="2">Uncharacterized protein</fullName>
    </submittedName>
</protein>
<gene>
    <name evidence="2" type="ORF">FQA47_018788</name>
</gene>
<proteinExistence type="predicted"/>
<accession>A0A834CM84</accession>
<organism evidence="2 3">
    <name type="scientific">Oryzias melastigma</name>
    <name type="common">Marine medaka</name>
    <dbReference type="NCBI Taxonomy" id="30732"/>
    <lineage>
        <taxon>Eukaryota</taxon>
        <taxon>Metazoa</taxon>
        <taxon>Chordata</taxon>
        <taxon>Craniata</taxon>
        <taxon>Vertebrata</taxon>
        <taxon>Euteleostomi</taxon>
        <taxon>Actinopterygii</taxon>
        <taxon>Neopterygii</taxon>
        <taxon>Teleostei</taxon>
        <taxon>Neoteleostei</taxon>
        <taxon>Acanthomorphata</taxon>
        <taxon>Ovalentaria</taxon>
        <taxon>Atherinomorphae</taxon>
        <taxon>Beloniformes</taxon>
        <taxon>Adrianichthyidae</taxon>
        <taxon>Oryziinae</taxon>
        <taxon>Oryzias</taxon>
    </lineage>
</organism>
<evidence type="ECO:0000313" key="2">
    <source>
        <dbReference type="EMBL" id="KAF6730299.1"/>
    </source>
</evidence>
<comment type="caution">
    <text evidence="2">The sequence shown here is derived from an EMBL/GenBank/DDBJ whole genome shotgun (WGS) entry which is preliminary data.</text>
</comment>
<feature type="region of interest" description="Disordered" evidence="1">
    <location>
        <begin position="122"/>
        <end position="142"/>
    </location>
</feature>
<sequence>MQLMALWCDASSVWTLYSPEEKDEGAFSAFRPLKLKRLVIPQNPRDILENPQTRSAFQWEPHQHYRKCSLCLRRGTVEGPDQWEEVLVIGAGDSSAEAAWIGSERFCCIAPAPNAPNFEWEVDRLGPGDQGQGAEPPREGARRGLGGAYLVAVTAAGKEQRQEGAESAAVLVSPLKHQLSPPLKAAESPGSSTEEAPAVTGTARLCALDFPADILRESVFETVGGAACSAAERLHGI</sequence>
<dbReference type="Proteomes" id="UP000646548">
    <property type="component" value="Unassembled WGS sequence"/>
</dbReference>
<name>A0A834CM84_ORYME</name>
<evidence type="ECO:0000256" key="1">
    <source>
        <dbReference type="SAM" id="MobiDB-lite"/>
    </source>
</evidence>
<evidence type="ECO:0000313" key="3">
    <source>
        <dbReference type="Proteomes" id="UP000646548"/>
    </source>
</evidence>
<dbReference type="AlphaFoldDB" id="A0A834CM84"/>